<comment type="caution">
    <text evidence="1">The sequence shown here is derived from an EMBL/GenBank/DDBJ whole genome shotgun (WGS) entry which is preliminary data.</text>
</comment>
<evidence type="ECO:0000313" key="1">
    <source>
        <dbReference type="EMBL" id="GME79523.1"/>
    </source>
</evidence>
<organism evidence="1 2">
    <name type="scientific">Ambrosiozyma monospora</name>
    <name type="common">Yeast</name>
    <name type="synonym">Endomycopsis monosporus</name>
    <dbReference type="NCBI Taxonomy" id="43982"/>
    <lineage>
        <taxon>Eukaryota</taxon>
        <taxon>Fungi</taxon>
        <taxon>Dikarya</taxon>
        <taxon>Ascomycota</taxon>
        <taxon>Saccharomycotina</taxon>
        <taxon>Pichiomycetes</taxon>
        <taxon>Pichiales</taxon>
        <taxon>Pichiaceae</taxon>
        <taxon>Ambrosiozyma</taxon>
    </lineage>
</organism>
<accession>A0ACB5T274</accession>
<sequence>MFRTVLKRSFNSTKRFYSTTGSEQQHRFSNYTRNVIFSTAGITTVSATLFYSISRLSNDSKSINASLALEADSEKPKSTEVKPQQQQTQNPATQNKEQPEKEVDDHPSQHRQA</sequence>
<dbReference type="EMBL" id="BSXS01002629">
    <property type="protein sequence ID" value="GME79523.1"/>
    <property type="molecule type" value="Genomic_DNA"/>
</dbReference>
<keyword evidence="2" id="KW-1185">Reference proteome</keyword>
<name>A0ACB5T274_AMBMO</name>
<dbReference type="Proteomes" id="UP001165064">
    <property type="component" value="Unassembled WGS sequence"/>
</dbReference>
<evidence type="ECO:0000313" key="2">
    <source>
        <dbReference type="Proteomes" id="UP001165064"/>
    </source>
</evidence>
<gene>
    <name evidence="1" type="ORF">Amon02_000399200</name>
</gene>
<protein>
    <submittedName>
        <fullName evidence="1">Unnamed protein product</fullName>
    </submittedName>
</protein>
<proteinExistence type="predicted"/>
<reference evidence="1" key="1">
    <citation type="submission" date="2023-04" db="EMBL/GenBank/DDBJ databases">
        <title>Ambrosiozyma monospora NBRC 10751.</title>
        <authorList>
            <person name="Ichikawa N."/>
            <person name="Sato H."/>
            <person name="Tonouchi N."/>
        </authorList>
    </citation>
    <scope>NUCLEOTIDE SEQUENCE</scope>
    <source>
        <strain evidence="1">NBRC 10751</strain>
    </source>
</reference>